<proteinExistence type="predicted"/>
<organism evidence="2 3">
    <name type="scientific">Burkholderia theae</name>
    <dbReference type="NCBI Taxonomy" id="3143496"/>
    <lineage>
        <taxon>Bacteria</taxon>
        <taxon>Pseudomonadati</taxon>
        <taxon>Pseudomonadota</taxon>
        <taxon>Betaproteobacteria</taxon>
        <taxon>Burkholderiales</taxon>
        <taxon>Burkholderiaceae</taxon>
        <taxon>Burkholderia</taxon>
    </lineage>
</organism>
<evidence type="ECO:0000256" key="1">
    <source>
        <dbReference type="SAM" id="SignalP"/>
    </source>
</evidence>
<name>A0ABU9WTR6_9BURK</name>
<reference evidence="2 3" key="1">
    <citation type="submission" date="2024-05" db="EMBL/GenBank/DDBJ databases">
        <title>Burkholderia sp. Nov. a novel bacteria isolated from rhizosphere soil of Camellia sinensis.</title>
        <authorList>
            <person name="Dong Y."/>
        </authorList>
    </citation>
    <scope>NUCLEOTIDE SEQUENCE [LARGE SCALE GENOMIC DNA]</scope>
    <source>
        <strain evidence="2 3">GS2Y</strain>
    </source>
</reference>
<sequence length="249" mass="26178">MTATNRTRGRRRTILAVCALLALGGCAGGDIHDMKSYSNRQLPRPDEIYVYPFAADFGDTSTDSGLLSRLESSGDPATTRHAIQQEALQVRDAVTDEIVKRLRDGGLPAVRATANPPAGRNVLIVNGAFRKVSAGNRTRRLVIGLGAGKSDVETDVRLWYRPADGTPELVRRYDASAEGGKEPGIAETAGIGAAIGHLGTSLGISAGAHAATETLRDSVNDDAKRVADTIAKEIGDFGQAQGWTASGTP</sequence>
<keyword evidence="1" id="KW-0732">Signal</keyword>
<dbReference type="Proteomes" id="UP001466933">
    <property type="component" value="Unassembled WGS sequence"/>
</dbReference>
<dbReference type="EMBL" id="JBCPYA010000025">
    <property type="protein sequence ID" value="MEN2475436.1"/>
    <property type="molecule type" value="Genomic_DNA"/>
</dbReference>
<comment type="caution">
    <text evidence="2">The sequence shown here is derived from an EMBL/GenBank/DDBJ whole genome shotgun (WGS) entry which is preliminary data.</text>
</comment>
<dbReference type="Pfam" id="PF14366">
    <property type="entry name" value="DUF4410"/>
    <property type="match status" value="1"/>
</dbReference>
<feature type="signal peptide" evidence="1">
    <location>
        <begin position="1"/>
        <end position="27"/>
    </location>
</feature>
<dbReference type="PROSITE" id="PS51257">
    <property type="entry name" value="PROKAR_LIPOPROTEIN"/>
    <property type="match status" value="1"/>
</dbReference>
<dbReference type="InterPro" id="IPR025522">
    <property type="entry name" value="DUF4410"/>
</dbReference>
<gene>
    <name evidence="2" type="ORF">VOI36_36645</name>
</gene>
<accession>A0ABU9WTR6</accession>
<evidence type="ECO:0000313" key="3">
    <source>
        <dbReference type="Proteomes" id="UP001466933"/>
    </source>
</evidence>
<feature type="chain" id="PRO_5045177461" evidence="1">
    <location>
        <begin position="28"/>
        <end position="249"/>
    </location>
</feature>
<keyword evidence="3" id="KW-1185">Reference proteome</keyword>
<protein>
    <submittedName>
        <fullName evidence="2">DUF4410 domain-containing protein</fullName>
    </submittedName>
</protein>
<dbReference type="RefSeq" id="WP_193100746.1">
    <property type="nucleotide sequence ID" value="NZ_JBCPYA010000025.1"/>
</dbReference>
<evidence type="ECO:0000313" key="2">
    <source>
        <dbReference type="EMBL" id="MEN2475436.1"/>
    </source>
</evidence>